<keyword evidence="2" id="KW-1185">Reference proteome</keyword>
<evidence type="ECO:0000313" key="2">
    <source>
        <dbReference type="Proteomes" id="UP001152531"/>
    </source>
</evidence>
<reference evidence="1" key="1">
    <citation type="submission" date="2022-06" db="EMBL/GenBank/DDBJ databases">
        <authorList>
            <person name="Legras J.-L."/>
            <person name="Devillers H."/>
            <person name="Grondin C."/>
        </authorList>
    </citation>
    <scope>NUCLEOTIDE SEQUENCE</scope>
    <source>
        <strain evidence="1">CLIB 1444</strain>
    </source>
</reference>
<name>A0ACA9YDQ1_9ASCO</name>
<dbReference type="EMBL" id="CALSDN010000013">
    <property type="protein sequence ID" value="CAH6723212.1"/>
    <property type="molecule type" value="Genomic_DNA"/>
</dbReference>
<organism evidence="1 2">
    <name type="scientific">[Candida] jaroonii</name>
    <dbReference type="NCBI Taxonomy" id="467808"/>
    <lineage>
        <taxon>Eukaryota</taxon>
        <taxon>Fungi</taxon>
        <taxon>Dikarya</taxon>
        <taxon>Ascomycota</taxon>
        <taxon>Saccharomycotina</taxon>
        <taxon>Pichiomycetes</taxon>
        <taxon>Debaryomycetaceae</taxon>
        <taxon>Yamadazyma</taxon>
    </lineage>
</organism>
<accession>A0ACA9YDQ1</accession>
<comment type="caution">
    <text evidence="1">The sequence shown here is derived from an EMBL/GenBank/DDBJ whole genome shotgun (WGS) entry which is preliminary data.</text>
</comment>
<proteinExistence type="predicted"/>
<sequence>MKLTTTSATLILAIATSINCAPTTVGGSTELSKRDTSIIQGYIYNMQEYVEKREVMSDEMIAKRESQIVTDVLTAIKDTNLAPGILKYFITDETLSPIVKNTIVALIKNGTIDLGTLLKALNDSGLAVEVIQNLISDCTFYADIYKLAGQYIGDLTSKILKSLGLSKRELELLNSYENPHLVARASGDSSDSDNSLLVSLMESLKDSGLADQVVRQLIVDPDFLSFGADLIKQLFDEDAITVSELVSDLAESGLVPSLIEAFLNLKTFNTVITNALAAAFGKCDGSSLTSSTTDSATKTSSSTSSTASATGRCRKKRRSMY</sequence>
<dbReference type="Proteomes" id="UP001152531">
    <property type="component" value="Unassembled WGS sequence"/>
</dbReference>
<gene>
    <name evidence="1" type="ORF">CLIB1444_13S02850</name>
</gene>
<evidence type="ECO:0000313" key="1">
    <source>
        <dbReference type="EMBL" id="CAH6723212.1"/>
    </source>
</evidence>
<protein>
    <submittedName>
        <fullName evidence="1">Uncharacterized protein</fullName>
    </submittedName>
</protein>